<evidence type="ECO:0000256" key="4">
    <source>
        <dbReference type="ARBA" id="ARBA00022989"/>
    </source>
</evidence>
<comment type="caution">
    <text evidence="8">The sequence shown here is derived from an EMBL/GenBank/DDBJ whole genome shotgun (WGS) entry which is preliminary data.</text>
</comment>
<sequence length="534" mass="57916">MADCKSLQACSSGCPVPVALLFSRFLTQPSRARSSSVRRSPSLARRRSLMAMFRSRADTKKEEINEKEVQQGVYPGQDVEEVAAQDRLRPEVADAFALRDGDEGHNLNYKNLGWIKAGIIITCEAVALGTLSFPSTFRRLGMAGGLICNTAFIVIAYLSAWIMVDFKQRYPHVLNAADAGEVLFGRWGYRIVGAAIVFKSLGLAASHILAGKLAIATFDSGTNCAIGWAVLIAGVSAVLSYNRRWSGLLGLSVASITCIVIACIITMVGAGTQDPARLEVNNVPVHWVAFNTEVTLADAVGAITNCVFAYGQNMAVLTFLPEMRKPKDFRKSIALMQGFQLVVYSIVGGVLYSYGGQYTPSPALTMTEHKLAIASYAFALVTIIVSGIVAVNVGAKFFYTQLFRNSALLTSNSWTAQWAWLAIIFSMYGIAFVVAELIPFFNQLLTIVSCLTSTWFVCGFAGMLWLHMNSPRSATEYNTGGWFSSPVRVALFLISVILILMSCAITPLGIYSAVKGIIDGYSNGKFDHPFSCSS</sequence>
<dbReference type="AlphaFoldDB" id="A0A5C5FSM9"/>
<gene>
    <name evidence="8" type="ORF">DMC30DRAFT_400710</name>
</gene>
<feature type="transmembrane region" description="Helical" evidence="6">
    <location>
        <begin position="489"/>
        <end position="514"/>
    </location>
</feature>
<feature type="transmembrane region" description="Helical" evidence="6">
    <location>
        <begin position="140"/>
        <end position="164"/>
    </location>
</feature>
<dbReference type="InterPro" id="IPR013057">
    <property type="entry name" value="AA_transpt_TM"/>
</dbReference>
<dbReference type="GO" id="GO:0016020">
    <property type="term" value="C:membrane"/>
    <property type="evidence" value="ECO:0007669"/>
    <property type="project" value="UniProtKB-SubCell"/>
</dbReference>
<evidence type="ECO:0000256" key="2">
    <source>
        <dbReference type="ARBA" id="ARBA00008066"/>
    </source>
</evidence>
<feature type="transmembrane region" description="Helical" evidence="6">
    <location>
        <begin position="222"/>
        <end position="241"/>
    </location>
</feature>
<evidence type="ECO:0000259" key="7">
    <source>
        <dbReference type="Pfam" id="PF01490"/>
    </source>
</evidence>
<feature type="transmembrane region" description="Helical" evidence="6">
    <location>
        <begin position="114"/>
        <end position="133"/>
    </location>
</feature>
<keyword evidence="3 6" id="KW-0812">Transmembrane</keyword>
<evidence type="ECO:0000313" key="8">
    <source>
        <dbReference type="EMBL" id="TNY19329.1"/>
    </source>
</evidence>
<comment type="subcellular location">
    <subcellularLocation>
        <location evidence="1">Membrane</location>
        <topology evidence="1">Multi-pass membrane protein</topology>
    </subcellularLocation>
</comment>
<dbReference type="GO" id="GO:0015179">
    <property type="term" value="F:L-amino acid transmembrane transporter activity"/>
    <property type="evidence" value="ECO:0007669"/>
    <property type="project" value="TreeGrafter"/>
</dbReference>
<keyword evidence="9" id="KW-1185">Reference proteome</keyword>
<feature type="transmembrane region" description="Helical" evidence="6">
    <location>
        <begin position="418"/>
        <end position="438"/>
    </location>
</feature>
<evidence type="ECO:0000256" key="1">
    <source>
        <dbReference type="ARBA" id="ARBA00004141"/>
    </source>
</evidence>
<evidence type="ECO:0000256" key="5">
    <source>
        <dbReference type="ARBA" id="ARBA00023136"/>
    </source>
</evidence>
<protein>
    <submittedName>
        <fullName evidence="8">Transmembrane amino acid transporter protein-domain-containing protein</fullName>
    </submittedName>
</protein>
<organism evidence="8 9">
    <name type="scientific">Rhodotorula diobovata</name>
    <dbReference type="NCBI Taxonomy" id="5288"/>
    <lineage>
        <taxon>Eukaryota</taxon>
        <taxon>Fungi</taxon>
        <taxon>Dikarya</taxon>
        <taxon>Basidiomycota</taxon>
        <taxon>Pucciniomycotina</taxon>
        <taxon>Microbotryomycetes</taxon>
        <taxon>Sporidiobolales</taxon>
        <taxon>Sporidiobolaceae</taxon>
        <taxon>Rhodotorula</taxon>
    </lineage>
</organism>
<dbReference type="PANTHER" id="PTHR22950">
    <property type="entry name" value="AMINO ACID TRANSPORTER"/>
    <property type="match status" value="1"/>
</dbReference>
<feature type="transmembrane region" description="Helical" evidence="6">
    <location>
        <begin position="247"/>
        <end position="268"/>
    </location>
</feature>
<comment type="similarity">
    <text evidence="2">Belongs to the amino acid/polyamine transporter 2 family.</text>
</comment>
<evidence type="ECO:0000256" key="3">
    <source>
        <dbReference type="ARBA" id="ARBA00022692"/>
    </source>
</evidence>
<feature type="domain" description="Amino acid transporter transmembrane" evidence="7">
    <location>
        <begin position="111"/>
        <end position="505"/>
    </location>
</feature>
<dbReference type="PANTHER" id="PTHR22950:SF461">
    <property type="entry name" value="AMINO ACID TRANSPORTER TRANSMEMBRANE DOMAIN-CONTAINING PROTEIN"/>
    <property type="match status" value="1"/>
</dbReference>
<dbReference type="Pfam" id="PF01490">
    <property type="entry name" value="Aa_trans"/>
    <property type="match status" value="1"/>
</dbReference>
<name>A0A5C5FSM9_9BASI</name>
<reference evidence="8 9" key="1">
    <citation type="submission" date="2019-03" db="EMBL/GenBank/DDBJ databases">
        <title>Rhodosporidium diobovatum UCD-FST 08-225 genome sequencing, assembly, and annotation.</title>
        <authorList>
            <person name="Fakankun I.U."/>
            <person name="Fristensky B."/>
            <person name="Levin D.B."/>
        </authorList>
    </citation>
    <scope>NUCLEOTIDE SEQUENCE [LARGE SCALE GENOMIC DNA]</scope>
    <source>
        <strain evidence="8 9">UCD-FST 08-225</strain>
    </source>
</reference>
<dbReference type="OrthoDB" id="294730at2759"/>
<dbReference type="Proteomes" id="UP000311382">
    <property type="component" value="Unassembled WGS sequence"/>
</dbReference>
<feature type="transmembrane region" description="Helical" evidence="6">
    <location>
        <begin position="187"/>
        <end position="210"/>
    </location>
</feature>
<keyword evidence="4 6" id="KW-1133">Transmembrane helix</keyword>
<dbReference type="STRING" id="5288.A0A5C5FSM9"/>
<feature type="transmembrane region" description="Helical" evidence="6">
    <location>
        <begin position="374"/>
        <end position="398"/>
    </location>
</feature>
<keyword evidence="5 6" id="KW-0472">Membrane</keyword>
<dbReference type="EMBL" id="SOZI01000099">
    <property type="protein sequence ID" value="TNY19329.1"/>
    <property type="molecule type" value="Genomic_DNA"/>
</dbReference>
<evidence type="ECO:0000256" key="6">
    <source>
        <dbReference type="SAM" id="Phobius"/>
    </source>
</evidence>
<feature type="transmembrane region" description="Helical" evidence="6">
    <location>
        <begin position="333"/>
        <end position="354"/>
    </location>
</feature>
<feature type="transmembrane region" description="Helical" evidence="6">
    <location>
        <begin position="444"/>
        <end position="468"/>
    </location>
</feature>
<accession>A0A5C5FSM9</accession>
<evidence type="ECO:0000313" key="9">
    <source>
        <dbReference type="Proteomes" id="UP000311382"/>
    </source>
</evidence>
<proteinExistence type="inferred from homology"/>